<comment type="caution">
    <text evidence="1">The sequence shown here is derived from an EMBL/GenBank/DDBJ whole genome shotgun (WGS) entry which is preliminary data.</text>
</comment>
<name>A0A2G7HJB0_9CLOT</name>
<dbReference type="Proteomes" id="UP000231322">
    <property type="component" value="Unassembled WGS sequence"/>
</dbReference>
<reference evidence="1 2" key="1">
    <citation type="submission" date="2017-10" db="EMBL/GenBank/DDBJ databases">
        <title>Reclassification of Eubacterium combesii and discrepancies in the nomenclature of botulinum neurotoxin producing clostridia. Request for an Opinion.</title>
        <authorList>
            <person name="Dobritsa A.P."/>
            <person name="Kutumbaka K.K."/>
            <person name="Samadpour M."/>
        </authorList>
    </citation>
    <scope>NUCLEOTIDE SEQUENCE [LARGE SCALE GENOMIC DNA]</scope>
    <source>
        <strain evidence="1 2">DSM 20696</strain>
    </source>
</reference>
<evidence type="ECO:0000313" key="2">
    <source>
        <dbReference type="Proteomes" id="UP000231322"/>
    </source>
</evidence>
<protein>
    <submittedName>
        <fullName evidence="1">Phospho-N-acetylmuramoyl-pentapeptide-transferase</fullName>
    </submittedName>
</protein>
<evidence type="ECO:0000313" key="1">
    <source>
        <dbReference type="EMBL" id="PIH05179.1"/>
    </source>
</evidence>
<dbReference type="AlphaFoldDB" id="A0A2G7HJB0"/>
<sequence length="37" mass="4563">MRYDLTYKGPFILMDLYMLNLLREMLELIYRGFSTKL</sequence>
<keyword evidence="2" id="KW-1185">Reference proteome</keyword>
<gene>
    <name evidence="1" type="ORF">CS538_04955</name>
</gene>
<accession>A0A2G7HJB0</accession>
<dbReference type="EMBL" id="PEIK01000003">
    <property type="protein sequence ID" value="PIH05179.1"/>
    <property type="molecule type" value="Genomic_DNA"/>
</dbReference>
<organism evidence="1 2">
    <name type="scientific">Clostridium combesii</name>
    <dbReference type="NCBI Taxonomy" id="39481"/>
    <lineage>
        <taxon>Bacteria</taxon>
        <taxon>Bacillati</taxon>
        <taxon>Bacillota</taxon>
        <taxon>Clostridia</taxon>
        <taxon>Eubacteriales</taxon>
        <taxon>Clostridiaceae</taxon>
        <taxon>Clostridium</taxon>
    </lineage>
</organism>
<keyword evidence="1" id="KW-0808">Transferase</keyword>
<dbReference type="GO" id="GO:0016740">
    <property type="term" value="F:transferase activity"/>
    <property type="evidence" value="ECO:0007669"/>
    <property type="project" value="UniProtKB-KW"/>
</dbReference>
<proteinExistence type="predicted"/>